<organism evidence="1 2">
    <name type="scientific">Micromonospora marina</name>
    <dbReference type="NCBI Taxonomy" id="307120"/>
    <lineage>
        <taxon>Bacteria</taxon>
        <taxon>Bacillati</taxon>
        <taxon>Actinomycetota</taxon>
        <taxon>Actinomycetes</taxon>
        <taxon>Micromonosporales</taxon>
        <taxon>Micromonosporaceae</taxon>
        <taxon>Micromonospora</taxon>
    </lineage>
</organism>
<accession>A0A1C5AJY5</accession>
<reference evidence="2" key="1">
    <citation type="submission" date="2016-06" db="EMBL/GenBank/DDBJ databases">
        <authorList>
            <person name="Varghese N."/>
        </authorList>
    </citation>
    <scope>NUCLEOTIDE SEQUENCE [LARGE SCALE GENOMIC DNA]</scope>
    <source>
        <strain evidence="2">DSM 45555</strain>
    </source>
</reference>
<dbReference type="EMBL" id="FMCV01000035">
    <property type="protein sequence ID" value="SCF45548.1"/>
    <property type="molecule type" value="Genomic_DNA"/>
</dbReference>
<name>A0A1C5AJY5_9ACTN</name>
<keyword evidence="2" id="KW-1185">Reference proteome</keyword>
<evidence type="ECO:0000313" key="1">
    <source>
        <dbReference type="EMBL" id="SCF45548.1"/>
    </source>
</evidence>
<proteinExistence type="predicted"/>
<evidence type="ECO:0000313" key="2">
    <source>
        <dbReference type="Proteomes" id="UP000198551"/>
    </source>
</evidence>
<dbReference type="AlphaFoldDB" id="A0A1C5AJY5"/>
<sequence length="84" mass="8818">MTDEPVEVASPLRECIIFCEVECVRPSCGIDAARPAEGTRTRNWLADRAGCGSGGRPADGTGWVVLADPEGILRSDAEAAATRS</sequence>
<gene>
    <name evidence="1" type="ORF">GA0070215_13524</name>
</gene>
<protein>
    <submittedName>
        <fullName evidence="1">Uncharacterized protein</fullName>
    </submittedName>
</protein>
<dbReference type="Proteomes" id="UP000198551">
    <property type="component" value="Unassembled WGS sequence"/>
</dbReference>